<keyword evidence="2" id="KW-1185">Reference proteome</keyword>
<dbReference type="Proteomes" id="UP000729402">
    <property type="component" value="Unassembled WGS sequence"/>
</dbReference>
<dbReference type="AlphaFoldDB" id="A0A8J5RPZ3"/>
<reference evidence="1" key="1">
    <citation type="journal article" date="2021" name="bioRxiv">
        <title>Whole Genome Assembly and Annotation of Northern Wild Rice, Zizania palustris L., Supports a Whole Genome Duplication in the Zizania Genus.</title>
        <authorList>
            <person name="Haas M."/>
            <person name="Kono T."/>
            <person name="Macchietto M."/>
            <person name="Millas R."/>
            <person name="McGilp L."/>
            <person name="Shao M."/>
            <person name="Duquette J."/>
            <person name="Hirsch C.N."/>
            <person name="Kimball J."/>
        </authorList>
    </citation>
    <scope>NUCLEOTIDE SEQUENCE</scope>
    <source>
        <tissue evidence="1">Fresh leaf tissue</tissue>
    </source>
</reference>
<proteinExistence type="predicted"/>
<organism evidence="1 2">
    <name type="scientific">Zizania palustris</name>
    <name type="common">Northern wild rice</name>
    <dbReference type="NCBI Taxonomy" id="103762"/>
    <lineage>
        <taxon>Eukaryota</taxon>
        <taxon>Viridiplantae</taxon>
        <taxon>Streptophyta</taxon>
        <taxon>Embryophyta</taxon>
        <taxon>Tracheophyta</taxon>
        <taxon>Spermatophyta</taxon>
        <taxon>Magnoliopsida</taxon>
        <taxon>Liliopsida</taxon>
        <taxon>Poales</taxon>
        <taxon>Poaceae</taxon>
        <taxon>BOP clade</taxon>
        <taxon>Oryzoideae</taxon>
        <taxon>Oryzeae</taxon>
        <taxon>Zizaniinae</taxon>
        <taxon>Zizania</taxon>
    </lineage>
</organism>
<sequence length="171" mass="18425">MPGEPAEPAPCSERDRRYVRRPLHVLAYHRGTARGAPAGTQAACVHRRLLLGPTTRRWRRPQAAGRGSEKRKAAAAAGALSCYLCQSVRHQKQVILLGCTQKQAEVGTVNLRLPDGRAAASVPPVSVFTSPEAIKPGKLTLATVVFAPRARVCVRREPNSGGRRPVQPSTV</sequence>
<evidence type="ECO:0000313" key="1">
    <source>
        <dbReference type="EMBL" id="KAG8051802.1"/>
    </source>
</evidence>
<gene>
    <name evidence="1" type="ORF">GUJ93_ZPchr0001g31817</name>
</gene>
<dbReference type="EMBL" id="JAAALK010000288">
    <property type="protein sequence ID" value="KAG8051802.1"/>
    <property type="molecule type" value="Genomic_DNA"/>
</dbReference>
<reference evidence="1" key="2">
    <citation type="submission" date="2021-02" db="EMBL/GenBank/DDBJ databases">
        <authorList>
            <person name="Kimball J.A."/>
            <person name="Haas M.W."/>
            <person name="Macchietto M."/>
            <person name="Kono T."/>
            <person name="Duquette J."/>
            <person name="Shao M."/>
        </authorList>
    </citation>
    <scope>NUCLEOTIDE SEQUENCE</scope>
    <source>
        <tissue evidence="1">Fresh leaf tissue</tissue>
    </source>
</reference>
<name>A0A8J5RPZ3_ZIZPA</name>
<evidence type="ECO:0000313" key="2">
    <source>
        <dbReference type="Proteomes" id="UP000729402"/>
    </source>
</evidence>
<comment type="caution">
    <text evidence="1">The sequence shown here is derived from an EMBL/GenBank/DDBJ whole genome shotgun (WGS) entry which is preliminary data.</text>
</comment>
<protein>
    <submittedName>
        <fullName evidence="1">Uncharacterized protein</fullName>
    </submittedName>
</protein>
<accession>A0A8J5RPZ3</accession>